<gene>
    <name evidence="1" type="ORF">C5S46_07065</name>
</gene>
<evidence type="ECO:0000313" key="2">
    <source>
        <dbReference type="Proteomes" id="UP000315423"/>
    </source>
</evidence>
<name>A0AC61S9Q5_9EURY</name>
<feature type="non-terminal residue" evidence="1">
    <location>
        <position position="1"/>
    </location>
</feature>
<accession>A0AC61S9Q5</accession>
<protein>
    <submittedName>
        <fullName evidence="1">Uncharacterized protein</fullName>
    </submittedName>
</protein>
<proteinExistence type="predicted"/>
<sequence length="344" mass="38953">EIYVIGKNGFIIENFVGASYINTFGINILEDSDIDPGIIRDNIITGVDHSIGIYDGKYIEITDNTISHCSRGIYLSRSSNINITNNTIHDNNFYGIGCRDSSSYNNIIDNTIFDNNECGISLIAVWRNNINNNNINDNNRGIYLWMTGEHNISDNTIFNNIDDGIWLDKDNDRNTIKNNNISDNGRYGIHMEEDRGNFIYCNNIFNNDCGIYVLNSVNNTLYYNNLVDNAINNGYESLESGSNQWHNNHWSDYDEPCESCVDSDDDGICDSPYDIPGGTGSDMYPMVCIDWRDEWMNVNSDGGTAVTTVELQSAIHHWLEDEPVRCHVLSLTDIQEVIATWLLV</sequence>
<dbReference type="EMBL" id="QYBA01000239">
    <property type="protein sequence ID" value="TKY91209.1"/>
    <property type="molecule type" value="Genomic_DNA"/>
</dbReference>
<organism evidence="1 2">
    <name type="scientific">Candidatus Methanomarinus sp</name>
    <dbReference type="NCBI Taxonomy" id="3386244"/>
    <lineage>
        <taxon>Archaea</taxon>
        <taxon>Methanobacteriati</taxon>
        <taxon>Methanobacteriota</taxon>
        <taxon>Stenosarchaea group</taxon>
        <taxon>Methanomicrobia</taxon>
        <taxon>Methanosarcinales</taxon>
        <taxon>ANME-2 cluster</taxon>
        <taxon>Candidatus Methanocomedenaceae</taxon>
        <taxon>Candidatus Methanomarinus</taxon>
    </lineage>
</organism>
<reference evidence="1" key="1">
    <citation type="submission" date="2018-09" db="EMBL/GenBank/DDBJ databases">
        <title>A genomic encyclopedia of anaerobic methanotrophic archaea.</title>
        <authorList>
            <person name="Skennerton C.T."/>
            <person name="Chadwick G.L."/>
            <person name="Laso-Perez R."/>
            <person name="Leu A.O."/>
            <person name="Speth D.R."/>
            <person name="Yu H."/>
            <person name="Morgan-Lang C."/>
            <person name="Hatzenpichler R."/>
            <person name="Goudeau D."/>
            <person name="Malmstrom R."/>
            <person name="Woyke T."/>
            <person name="Hallam S."/>
            <person name="Tyson G.W."/>
            <person name="Wegener G."/>
            <person name="Boetius A."/>
            <person name="Orphan V.J."/>
        </authorList>
    </citation>
    <scope>NUCLEOTIDE SEQUENCE</scope>
    <source>
        <strain evidence="1">CONS3730D10UFb2</strain>
    </source>
</reference>
<comment type="caution">
    <text evidence="1">The sequence shown here is derived from an EMBL/GenBank/DDBJ whole genome shotgun (WGS) entry which is preliminary data.</text>
</comment>
<dbReference type="Proteomes" id="UP000315423">
    <property type="component" value="Unassembled WGS sequence"/>
</dbReference>
<evidence type="ECO:0000313" key="1">
    <source>
        <dbReference type="EMBL" id="TKY91209.1"/>
    </source>
</evidence>